<feature type="region of interest" description="Disordered" evidence="1">
    <location>
        <begin position="230"/>
        <end position="256"/>
    </location>
</feature>
<dbReference type="PATRIC" id="fig|451644.5.peg.4300"/>
<evidence type="ECO:0000313" key="2">
    <source>
        <dbReference type="EMBL" id="KMV16398.1"/>
    </source>
</evidence>
<evidence type="ECO:0000256" key="1">
    <source>
        <dbReference type="SAM" id="MobiDB-lite"/>
    </source>
</evidence>
<comment type="caution">
    <text evidence="2">The sequence shown here is derived from an EMBL/GenBank/DDBJ whole genome shotgun (WGS) entry which is preliminary data.</text>
</comment>
<dbReference type="EMBL" id="LFOD01000021">
    <property type="protein sequence ID" value="KMV16398.1"/>
    <property type="molecule type" value="Genomic_DNA"/>
</dbReference>
<name>A0A0J8U4E3_9MYCO</name>
<dbReference type="Proteomes" id="UP000037594">
    <property type="component" value="Unassembled WGS sequence"/>
</dbReference>
<feature type="compositionally biased region" description="Polar residues" evidence="1">
    <location>
        <begin position="230"/>
        <end position="239"/>
    </location>
</feature>
<sequence>MINQIGNAQLVAQALQKVARALPATFDPNSPNGLATGIRQAIEFVMAGDMEAASNALLQGIIATGFGVGFPLLALTKIPVSITKNLYNGVSTAMQWPLDLGYRAISLTSFTFLAAGSASQDVVDAIMNGDPIDAAGALLNAPAIVANAMLNGDPTYGSGLLSDNGLLRGFLDAADAIASSIAPAAPAAALTAVTSSSPTVAASANEIAATPESINPATDSSATALVSTDSTADMGSTAPTPVPESAEPDGTPAVVVSSTGATDLSAGNKVEPGTAAARSAQSVKASLENAADQVNKGIKKLSTGIEKSVKKVTDNIAKAGKKKQTAGSTSSASASDKAGTDSDD</sequence>
<feature type="compositionally biased region" description="Low complexity" evidence="1">
    <location>
        <begin position="325"/>
        <end position="337"/>
    </location>
</feature>
<dbReference type="AlphaFoldDB" id="A0A0J8U4E3"/>
<proteinExistence type="predicted"/>
<protein>
    <recommendedName>
        <fullName evidence="4">PE-PGRS family protein</fullName>
    </recommendedName>
</protein>
<gene>
    <name evidence="2" type="ORF">ACT17_20790</name>
</gene>
<evidence type="ECO:0000313" key="3">
    <source>
        <dbReference type="Proteomes" id="UP000037594"/>
    </source>
</evidence>
<reference evidence="2 3" key="1">
    <citation type="submission" date="2015-06" db="EMBL/GenBank/DDBJ databases">
        <title>Genome sequence of Mycobacterium conceptionense strain MLE.</title>
        <authorList>
            <person name="Greninger A.L."/>
            <person name="Cunningham G."/>
            <person name="Chiu C.Y."/>
            <person name="Miller S."/>
        </authorList>
    </citation>
    <scope>NUCLEOTIDE SEQUENCE [LARGE SCALE GENOMIC DNA]</scope>
    <source>
        <strain evidence="2 3">MLE</strain>
    </source>
</reference>
<accession>A0A0J8U4E3</accession>
<evidence type="ECO:0008006" key="4">
    <source>
        <dbReference type="Google" id="ProtNLM"/>
    </source>
</evidence>
<feature type="region of interest" description="Disordered" evidence="1">
    <location>
        <begin position="318"/>
        <end position="344"/>
    </location>
</feature>
<organism evidence="2 3">
    <name type="scientific">Mycolicibacterium conceptionense</name>
    <dbReference type="NCBI Taxonomy" id="451644"/>
    <lineage>
        <taxon>Bacteria</taxon>
        <taxon>Bacillati</taxon>
        <taxon>Actinomycetota</taxon>
        <taxon>Actinomycetes</taxon>
        <taxon>Mycobacteriales</taxon>
        <taxon>Mycobacteriaceae</taxon>
        <taxon>Mycolicibacterium</taxon>
    </lineage>
</organism>